<dbReference type="InterPro" id="IPR021255">
    <property type="entry name" value="DUF2807"/>
</dbReference>
<reference evidence="3 4" key="1">
    <citation type="submission" date="2018-01" db="EMBL/GenBank/DDBJ databases">
        <authorList>
            <person name="Gaut B.S."/>
            <person name="Morton B.R."/>
            <person name="Clegg M.T."/>
            <person name="Duvall M.R."/>
        </authorList>
    </citation>
    <scope>NUCLEOTIDE SEQUENCE [LARGE SCALE GENOMIC DNA]</scope>
    <source>
        <strain evidence="3 4">HR-AV</strain>
    </source>
</reference>
<keyword evidence="1" id="KW-0732">Signal</keyword>
<dbReference type="RefSeq" id="WP_103788270.1">
    <property type="nucleotide sequence ID" value="NZ_PQVF01000004.1"/>
</dbReference>
<keyword evidence="4" id="KW-1185">Reference proteome</keyword>
<gene>
    <name evidence="3" type="ORF">C3K47_06260</name>
</gene>
<dbReference type="Proteomes" id="UP000236893">
    <property type="component" value="Unassembled WGS sequence"/>
</dbReference>
<dbReference type="OrthoDB" id="761127at2"/>
<accession>A0A2S5A4X5</accession>
<dbReference type="Gene3D" id="2.160.20.120">
    <property type="match status" value="1"/>
</dbReference>
<proteinExistence type="predicted"/>
<feature type="chain" id="PRO_5015715443" description="Putative auto-transporter adhesin head GIN domain-containing protein" evidence="1">
    <location>
        <begin position="26"/>
        <end position="129"/>
    </location>
</feature>
<evidence type="ECO:0000259" key="2">
    <source>
        <dbReference type="Pfam" id="PF10988"/>
    </source>
</evidence>
<sequence>MKKMIQQIGAAVAVVLLTMSTMSFTISTDDSSPKKGKPGTELVKKELSTPAFETIKISGNFKVVLIEGTEQKVVVEAPEQLTGSVQSFLDNTELNVYTTDTVKKRITLYVTLKDIRNISTYGDVKIVKN</sequence>
<feature type="signal peptide" evidence="1">
    <location>
        <begin position="1"/>
        <end position="25"/>
    </location>
</feature>
<dbReference type="EMBL" id="PQVF01000004">
    <property type="protein sequence ID" value="POY37362.1"/>
    <property type="molecule type" value="Genomic_DNA"/>
</dbReference>
<evidence type="ECO:0000313" key="4">
    <source>
        <dbReference type="Proteomes" id="UP000236893"/>
    </source>
</evidence>
<organism evidence="3 4">
    <name type="scientific">Solitalea longa</name>
    <dbReference type="NCBI Taxonomy" id="2079460"/>
    <lineage>
        <taxon>Bacteria</taxon>
        <taxon>Pseudomonadati</taxon>
        <taxon>Bacteroidota</taxon>
        <taxon>Sphingobacteriia</taxon>
        <taxon>Sphingobacteriales</taxon>
        <taxon>Sphingobacteriaceae</taxon>
        <taxon>Solitalea</taxon>
    </lineage>
</organism>
<evidence type="ECO:0000256" key="1">
    <source>
        <dbReference type="SAM" id="SignalP"/>
    </source>
</evidence>
<protein>
    <recommendedName>
        <fullName evidence="2">Putative auto-transporter adhesin head GIN domain-containing protein</fullName>
    </recommendedName>
</protein>
<name>A0A2S5A4X5_9SPHI</name>
<evidence type="ECO:0000313" key="3">
    <source>
        <dbReference type="EMBL" id="POY37362.1"/>
    </source>
</evidence>
<feature type="domain" description="Putative auto-transporter adhesin head GIN" evidence="2">
    <location>
        <begin position="51"/>
        <end position="127"/>
    </location>
</feature>
<dbReference type="AlphaFoldDB" id="A0A2S5A4X5"/>
<dbReference type="Pfam" id="PF10988">
    <property type="entry name" value="DUF2807"/>
    <property type="match status" value="1"/>
</dbReference>
<comment type="caution">
    <text evidence="3">The sequence shown here is derived from an EMBL/GenBank/DDBJ whole genome shotgun (WGS) entry which is preliminary data.</text>
</comment>